<feature type="domain" description="Pseudouridine synthase I TruA alpha/beta" evidence="9">
    <location>
        <begin position="191"/>
        <end position="301"/>
    </location>
</feature>
<feature type="compositionally biased region" description="Basic and acidic residues" evidence="8">
    <location>
        <begin position="1"/>
        <end position="11"/>
    </location>
</feature>
<feature type="region of interest" description="Disordered" evidence="8">
    <location>
        <begin position="1"/>
        <end position="22"/>
    </location>
</feature>
<comment type="function">
    <text evidence="4">Formation of pseudouridine at positions 38, 39 and 40 in the anticodon stem and loop of transfer RNAs.</text>
</comment>
<dbReference type="Gene3D" id="3.30.70.580">
    <property type="entry name" value="Pseudouridine synthase I, catalytic domain, N-terminal subdomain"/>
    <property type="match status" value="1"/>
</dbReference>
<evidence type="ECO:0000256" key="2">
    <source>
        <dbReference type="ARBA" id="ARBA00022694"/>
    </source>
</evidence>
<comment type="subunit">
    <text evidence="4">Homodimer.</text>
</comment>
<evidence type="ECO:0000256" key="6">
    <source>
        <dbReference type="PIRSR" id="PIRSR001430-2"/>
    </source>
</evidence>
<dbReference type="Pfam" id="PF01416">
    <property type="entry name" value="PseudoU_synth_1"/>
    <property type="match status" value="2"/>
</dbReference>
<dbReference type="eggNOG" id="COG0101">
    <property type="taxonomic scope" value="Bacteria"/>
</dbReference>
<dbReference type="GO" id="GO:0003723">
    <property type="term" value="F:RNA binding"/>
    <property type="evidence" value="ECO:0007669"/>
    <property type="project" value="InterPro"/>
</dbReference>
<evidence type="ECO:0000256" key="1">
    <source>
        <dbReference type="ARBA" id="ARBA00009375"/>
    </source>
</evidence>
<evidence type="ECO:0000259" key="9">
    <source>
        <dbReference type="Pfam" id="PF01416"/>
    </source>
</evidence>
<keyword evidence="2 4" id="KW-0819">tRNA processing</keyword>
<reference evidence="10 11" key="1">
    <citation type="submission" date="2011-02" db="EMBL/GenBank/DDBJ databases">
        <authorList>
            <person name="Muzny D."/>
            <person name="Qin X."/>
            <person name="Buhay C."/>
            <person name="Dugan-Rocha S."/>
            <person name="Ding Y."/>
            <person name="Chen G."/>
            <person name="Hawes A."/>
            <person name="Holder M."/>
            <person name="Jhangiani S."/>
            <person name="Johnson A."/>
            <person name="Khan Z."/>
            <person name="Li Z."/>
            <person name="Liu W."/>
            <person name="Liu X."/>
            <person name="Perez L."/>
            <person name="Shen H."/>
            <person name="Wang Q."/>
            <person name="Watt J."/>
            <person name="Xi L."/>
            <person name="Xin Y."/>
            <person name="Zhou J."/>
            <person name="Deng J."/>
            <person name="Jiang H."/>
            <person name="Liu Y."/>
            <person name="Qu J."/>
            <person name="Song X.-Z."/>
            <person name="Zhang L."/>
            <person name="Villasana D."/>
            <person name="Johnson A."/>
            <person name="Liu J."/>
            <person name="Liyanage D."/>
            <person name="Lorensuhewa L."/>
            <person name="Robinson T."/>
            <person name="Song A."/>
            <person name="Song B.-B."/>
            <person name="Dinh H."/>
            <person name="Thornton R."/>
            <person name="Coyle M."/>
            <person name="Francisco L."/>
            <person name="Jackson L."/>
            <person name="Javaid M."/>
            <person name="Korchina V."/>
            <person name="Kovar C."/>
            <person name="Mata R."/>
            <person name="Mathew T."/>
            <person name="Ngo R."/>
            <person name="Nguyen L."/>
            <person name="Nguyen N."/>
            <person name="Okwuonu G."/>
            <person name="Ongeri F."/>
            <person name="Pham C."/>
            <person name="Simmons D."/>
            <person name="Wilczek-Boney K."/>
            <person name="Hale W."/>
            <person name="Jakkamsetti A."/>
            <person name="Pham P."/>
            <person name="Ruth R."/>
            <person name="San Lucas F."/>
            <person name="Warren J."/>
            <person name="Zhang J."/>
            <person name="Zhao Z."/>
            <person name="Zhou C."/>
            <person name="Zhu D."/>
            <person name="Lee S."/>
            <person name="Bess C."/>
            <person name="Blankenburg K."/>
            <person name="Forbes L."/>
            <person name="Fu Q."/>
            <person name="Gubbala S."/>
            <person name="Hirani K."/>
            <person name="Jayaseelan J.C."/>
            <person name="Lara F."/>
            <person name="Munidasa M."/>
            <person name="Palculict T."/>
            <person name="Patil S."/>
            <person name="Pu L.-L."/>
            <person name="Saada N."/>
            <person name="Tang L."/>
            <person name="Weissenberger G."/>
            <person name="Zhu Y."/>
            <person name="Hemphill L."/>
            <person name="Shang Y."/>
            <person name="Youmans B."/>
            <person name="Ayvaz T."/>
            <person name="Ross M."/>
            <person name="Santibanez J."/>
            <person name="Aqrawi P."/>
            <person name="Gross S."/>
            <person name="Joshi V."/>
            <person name="Fowler G."/>
            <person name="Nazareth L."/>
            <person name="Reid J."/>
            <person name="Worley K."/>
            <person name="Petrosino J."/>
            <person name="Highlander S."/>
            <person name="Gibbs R."/>
        </authorList>
    </citation>
    <scope>NUCLEOTIDE SEQUENCE [LARGE SCALE GENOMIC DNA]</scope>
    <source>
        <strain evidence="10 11">DSM 15829</strain>
    </source>
</reference>
<dbReference type="RefSeq" id="WP_006302413.1">
    <property type="nucleotide sequence ID" value="NZ_ACGK02000001.1"/>
</dbReference>
<accession>F1T3P9</accession>
<feature type="active site" description="Nucleophile" evidence="4 5">
    <location>
        <position position="93"/>
    </location>
</feature>
<dbReference type="EC" id="5.4.99.12" evidence="4"/>
<organism evidence="10 11">
    <name type="scientific">Fannyhessea vaginae DSM 15829</name>
    <dbReference type="NCBI Taxonomy" id="525256"/>
    <lineage>
        <taxon>Bacteria</taxon>
        <taxon>Bacillati</taxon>
        <taxon>Actinomycetota</taxon>
        <taxon>Coriobacteriia</taxon>
        <taxon>Coriobacteriales</taxon>
        <taxon>Atopobiaceae</taxon>
        <taxon>Fannyhessea</taxon>
    </lineage>
</organism>
<dbReference type="HAMAP" id="MF_00171">
    <property type="entry name" value="TruA"/>
    <property type="match status" value="1"/>
</dbReference>
<evidence type="ECO:0000256" key="3">
    <source>
        <dbReference type="ARBA" id="ARBA00023235"/>
    </source>
</evidence>
<dbReference type="InterPro" id="IPR020097">
    <property type="entry name" value="PsdUridine_synth_TruA_a/b_dom"/>
</dbReference>
<evidence type="ECO:0000256" key="7">
    <source>
        <dbReference type="RuleBase" id="RU003792"/>
    </source>
</evidence>
<dbReference type="CDD" id="cd02570">
    <property type="entry name" value="PseudoU_synth_EcTruA"/>
    <property type="match status" value="1"/>
</dbReference>
<dbReference type="AlphaFoldDB" id="F1T3P9"/>
<dbReference type="InterPro" id="IPR020094">
    <property type="entry name" value="TruA/RsuA/RluB/E/F_N"/>
</dbReference>
<comment type="similarity">
    <text evidence="1 4 7">Belongs to the tRNA pseudouridine synthase TruA family.</text>
</comment>
<evidence type="ECO:0000256" key="5">
    <source>
        <dbReference type="PIRSR" id="PIRSR001430-1"/>
    </source>
</evidence>
<dbReference type="GeneID" id="93211051"/>
<sequence length="311" mass="34382">MNDKHTADASRETSVSSAIERASDDEHATCTARTSEFDPFVATLVIRFGYVGTHFCGYAAQNESVRSVEGCLTRALSTFLRRNITLTCAGRTDAGVHAHAQYVSFPITQSELGMSKHKIMSALSGLCPDDISIRTLYRAPLDFSARFSACERSYTYRIALGPLKPILTHEFVWWVKNIPHVCMDDMNAAGEYLAGEHNFKSFCKASSAQLLEEQGLSLNRCLTSIKVSRDYIVGEQILRLDITGNAFLHNMVRIITASLLEVGRGARQPDWIQDVLRQQTRTAAAMTAPAQGLTLERVGYPAGLLVPWSNE</sequence>
<evidence type="ECO:0000313" key="11">
    <source>
        <dbReference type="Proteomes" id="UP000005947"/>
    </source>
</evidence>
<dbReference type="PANTHER" id="PTHR11142">
    <property type="entry name" value="PSEUDOURIDYLATE SYNTHASE"/>
    <property type="match status" value="1"/>
</dbReference>
<dbReference type="OrthoDB" id="9811823at2"/>
<comment type="caution">
    <text evidence="4">Lacks conserved residue(s) required for the propagation of feature annotation.</text>
</comment>
<gene>
    <name evidence="4 10" type="primary">truA</name>
    <name evidence="10" type="ORF">HMPREF0091_10290</name>
</gene>
<protein>
    <recommendedName>
        <fullName evidence="4">tRNA pseudouridine synthase A</fullName>
        <ecNumber evidence="4">5.4.99.12</ecNumber>
    </recommendedName>
    <alternativeName>
        <fullName evidence="4">tRNA pseudouridine(38-40) synthase</fullName>
    </alternativeName>
    <alternativeName>
        <fullName evidence="4">tRNA pseudouridylate synthase I</fullName>
    </alternativeName>
    <alternativeName>
        <fullName evidence="4">tRNA-uridine isomerase I</fullName>
    </alternativeName>
</protein>
<dbReference type="GO" id="GO:0160147">
    <property type="term" value="F:tRNA pseudouridine(38-40) synthase activity"/>
    <property type="evidence" value="ECO:0007669"/>
    <property type="project" value="UniProtKB-EC"/>
</dbReference>
<proteinExistence type="inferred from homology"/>
<dbReference type="SUPFAM" id="SSF55120">
    <property type="entry name" value="Pseudouridine synthase"/>
    <property type="match status" value="1"/>
</dbReference>
<name>F1T3P9_9ACTN</name>
<comment type="catalytic activity">
    <reaction evidence="4 7">
        <text>uridine(38/39/40) in tRNA = pseudouridine(38/39/40) in tRNA</text>
        <dbReference type="Rhea" id="RHEA:22376"/>
        <dbReference type="Rhea" id="RHEA-COMP:10085"/>
        <dbReference type="Rhea" id="RHEA-COMP:10087"/>
        <dbReference type="ChEBI" id="CHEBI:65314"/>
        <dbReference type="ChEBI" id="CHEBI:65315"/>
        <dbReference type="EC" id="5.4.99.12"/>
    </reaction>
</comment>
<keyword evidence="11" id="KW-1185">Reference proteome</keyword>
<feature type="binding site" evidence="4 6">
    <location>
        <position position="154"/>
    </location>
    <ligand>
        <name>substrate</name>
    </ligand>
</feature>
<dbReference type="NCBIfam" id="TIGR00071">
    <property type="entry name" value="hisT_truA"/>
    <property type="match status" value="1"/>
</dbReference>
<keyword evidence="3 4" id="KW-0413">Isomerase</keyword>
<dbReference type="PIRSF" id="PIRSF001430">
    <property type="entry name" value="tRNA_psdUrid_synth"/>
    <property type="match status" value="1"/>
</dbReference>
<feature type="domain" description="Pseudouridine synthase I TruA alpha/beta" evidence="9">
    <location>
        <begin position="50"/>
        <end position="147"/>
    </location>
</feature>
<comment type="caution">
    <text evidence="10">The sequence shown here is derived from an EMBL/GenBank/DDBJ whole genome shotgun (WGS) entry which is preliminary data.</text>
</comment>
<evidence type="ECO:0000256" key="8">
    <source>
        <dbReference type="SAM" id="MobiDB-lite"/>
    </source>
</evidence>
<dbReference type="EMBL" id="ACGK02000001">
    <property type="protein sequence ID" value="EGF23343.1"/>
    <property type="molecule type" value="Genomic_DNA"/>
</dbReference>
<dbReference type="Gene3D" id="3.30.70.660">
    <property type="entry name" value="Pseudouridine synthase I, catalytic domain, C-terminal subdomain"/>
    <property type="match status" value="1"/>
</dbReference>
<evidence type="ECO:0000256" key="4">
    <source>
        <dbReference type="HAMAP-Rule" id="MF_00171"/>
    </source>
</evidence>
<evidence type="ECO:0000313" key="10">
    <source>
        <dbReference type="EMBL" id="EGF23343.1"/>
    </source>
</evidence>
<dbReference type="PANTHER" id="PTHR11142:SF0">
    <property type="entry name" value="TRNA PSEUDOURIDINE SYNTHASE-LIKE 1"/>
    <property type="match status" value="1"/>
</dbReference>
<dbReference type="InterPro" id="IPR020103">
    <property type="entry name" value="PsdUridine_synth_cat_dom_sf"/>
</dbReference>
<dbReference type="GO" id="GO:0031119">
    <property type="term" value="P:tRNA pseudouridine synthesis"/>
    <property type="evidence" value="ECO:0007669"/>
    <property type="project" value="UniProtKB-UniRule"/>
</dbReference>
<dbReference type="Proteomes" id="UP000005947">
    <property type="component" value="Unassembled WGS sequence"/>
</dbReference>
<dbReference type="InterPro" id="IPR020095">
    <property type="entry name" value="PsdUridine_synth_TruA_C"/>
</dbReference>
<dbReference type="InterPro" id="IPR001406">
    <property type="entry name" value="PsdUridine_synth_TruA"/>
</dbReference>